<sequence>MAISADRTMTLSETNPRLKDLKGPGLLWVGSKIKKRDLLSWPTFLSWYDTEMLPAMVGLKGIRSAMRSTARDQSEEWPTLCIFVMDDLSYLHTPEVDEGMPGKSKFLPGGGQYMDLADFDCRFYNILSSYEPAGETTMGMLPDRTLPPSRAASADVGEGPLAAADSHAEKTRCLLIVTWDFRAEVAQEEFDEFYYKAHNPMMTKFGGFLRSTRYKLDHGWWSSGDGAELPCPDWLQICEFSTLDIDKEAILEQNATQSEKLLEIISKTIFTIEVYTVDKMFGDKTMFHGWGRGEGRCVRTR</sequence>
<comment type="caution">
    <text evidence="1">The sequence shown here is derived from an EMBL/GenBank/DDBJ whole genome shotgun (WGS) entry which is preliminary data.</text>
</comment>
<evidence type="ECO:0000313" key="2">
    <source>
        <dbReference type="Proteomes" id="UP000756346"/>
    </source>
</evidence>
<proteinExistence type="predicted"/>
<protein>
    <recommendedName>
        <fullName evidence="3">EthD domain-containing protein</fullName>
    </recommendedName>
</protein>
<evidence type="ECO:0000313" key="1">
    <source>
        <dbReference type="EMBL" id="KAH7040892.1"/>
    </source>
</evidence>
<dbReference type="AlphaFoldDB" id="A0A9P8YFP2"/>
<evidence type="ECO:0008006" key="3">
    <source>
        <dbReference type="Google" id="ProtNLM"/>
    </source>
</evidence>
<keyword evidence="2" id="KW-1185">Reference proteome</keyword>
<name>A0A9P8YFP2_9PEZI</name>
<dbReference type="EMBL" id="JAGTJQ010000001">
    <property type="protein sequence ID" value="KAH7040892.1"/>
    <property type="molecule type" value="Genomic_DNA"/>
</dbReference>
<dbReference type="RefSeq" id="XP_046018947.1">
    <property type="nucleotide sequence ID" value="XM_046148714.1"/>
</dbReference>
<dbReference type="OrthoDB" id="2851338at2759"/>
<accession>A0A9P8YFP2</accession>
<organism evidence="1 2">
    <name type="scientific">Microdochium trichocladiopsis</name>
    <dbReference type="NCBI Taxonomy" id="1682393"/>
    <lineage>
        <taxon>Eukaryota</taxon>
        <taxon>Fungi</taxon>
        <taxon>Dikarya</taxon>
        <taxon>Ascomycota</taxon>
        <taxon>Pezizomycotina</taxon>
        <taxon>Sordariomycetes</taxon>
        <taxon>Xylariomycetidae</taxon>
        <taxon>Xylariales</taxon>
        <taxon>Microdochiaceae</taxon>
        <taxon>Microdochium</taxon>
    </lineage>
</organism>
<gene>
    <name evidence="1" type="ORF">B0I36DRAFT_16502</name>
</gene>
<dbReference type="Proteomes" id="UP000756346">
    <property type="component" value="Unassembled WGS sequence"/>
</dbReference>
<reference evidence="1" key="1">
    <citation type="journal article" date="2021" name="Nat. Commun.">
        <title>Genetic determinants of endophytism in the Arabidopsis root mycobiome.</title>
        <authorList>
            <person name="Mesny F."/>
            <person name="Miyauchi S."/>
            <person name="Thiergart T."/>
            <person name="Pickel B."/>
            <person name="Atanasova L."/>
            <person name="Karlsson M."/>
            <person name="Huettel B."/>
            <person name="Barry K.W."/>
            <person name="Haridas S."/>
            <person name="Chen C."/>
            <person name="Bauer D."/>
            <person name="Andreopoulos W."/>
            <person name="Pangilinan J."/>
            <person name="LaButti K."/>
            <person name="Riley R."/>
            <person name="Lipzen A."/>
            <person name="Clum A."/>
            <person name="Drula E."/>
            <person name="Henrissat B."/>
            <person name="Kohler A."/>
            <person name="Grigoriev I.V."/>
            <person name="Martin F.M."/>
            <person name="Hacquard S."/>
        </authorList>
    </citation>
    <scope>NUCLEOTIDE SEQUENCE</scope>
    <source>
        <strain evidence="1">MPI-CAGE-CH-0230</strain>
    </source>
</reference>
<dbReference type="GeneID" id="70178260"/>